<dbReference type="Pfam" id="PF01408">
    <property type="entry name" value="GFO_IDH_MocA"/>
    <property type="match status" value="1"/>
</dbReference>
<dbReference type="PANTHER" id="PTHR43054:SF1">
    <property type="entry name" value="SCYLLO-INOSITOL 2-DEHYDROGENASE (NADP(+)) IOLU"/>
    <property type="match status" value="1"/>
</dbReference>
<gene>
    <name evidence="3" type="primary">yulF</name>
    <name evidence="3" type="ORF">J34TS1_12100</name>
</gene>
<sequence length="328" mass="36886">MIRFGTIGTNWITERFLLAAGENDDFELTAVYSRTEEKGREFAAQFGEAKVYTDLMAMAASDDIDAVYIASPNAFHAEQAIICMNHGKHVLCEKPLASNSSEVRRMIAAAKENNVVLMEAMKSTLMPNFRVMKDNLYKIGQVRRYFAGYCQYSSRYDAFKQGTVLNAFNPEFSNGALMDLGIYCIYPMVSLFGKPESVKATSVMLSTGVDGEGSIIMGYPDMDGVVMYSKITDSFLPAEIQGENGTMVIDRINQPYDVKIQYRDGSVENLTQQQIHESMYYELEEFIRIICRGRSTSKINSHETSLAVAEIMEEARKQIGLKYAADEW</sequence>
<dbReference type="InterPro" id="IPR055170">
    <property type="entry name" value="GFO_IDH_MocA-like_dom"/>
</dbReference>
<dbReference type="Proteomes" id="UP000682811">
    <property type="component" value="Unassembled WGS sequence"/>
</dbReference>
<evidence type="ECO:0000259" key="2">
    <source>
        <dbReference type="Pfam" id="PF22725"/>
    </source>
</evidence>
<keyword evidence="4" id="KW-1185">Reference proteome</keyword>
<feature type="domain" description="GFO/IDH/MocA-like oxidoreductase" evidence="2">
    <location>
        <begin position="139"/>
        <end position="247"/>
    </location>
</feature>
<name>A0A919YCE6_9BACL</name>
<dbReference type="Pfam" id="PF22725">
    <property type="entry name" value="GFO_IDH_MocA_C3"/>
    <property type="match status" value="1"/>
</dbReference>
<organism evidence="3 4">
    <name type="scientific">Paenibacillus azoreducens</name>
    <dbReference type="NCBI Taxonomy" id="116718"/>
    <lineage>
        <taxon>Bacteria</taxon>
        <taxon>Bacillati</taxon>
        <taxon>Bacillota</taxon>
        <taxon>Bacilli</taxon>
        <taxon>Bacillales</taxon>
        <taxon>Paenibacillaceae</taxon>
        <taxon>Paenibacillus</taxon>
    </lineage>
</organism>
<dbReference type="EMBL" id="BORT01000004">
    <property type="protein sequence ID" value="GIO46445.1"/>
    <property type="molecule type" value="Genomic_DNA"/>
</dbReference>
<comment type="caution">
    <text evidence="3">The sequence shown here is derived from an EMBL/GenBank/DDBJ whole genome shotgun (WGS) entry which is preliminary data.</text>
</comment>
<dbReference type="SUPFAM" id="SSF51735">
    <property type="entry name" value="NAD(P)-binding Rossmann-fold domains"/>
    <property type="match status" value="1"/>
</dbReference>
<protein>
    <submittedName>
        <fullName evidence="3">Oxidoreductase YulF</fullName>
    </submittedName>
</protein>
<dbReference type="InterPro" id="IPR000683">
    <property type="entry name" value="Gfo/Idh/MocA-like_OxRdtase_N"/>
</dbReference>
<dbReference type="InterPro" id="IPR036291">
    <property type="entry name" value="NAD(P)-bd_dom_sf"/>
</dbReference>
<dbReference type="GO" id="GO:0000166">
    <property type="term" value="F:nucleotide binding"/>
    <property type="evidence" value="ECO:0007669"/>
    <property type="project" value="InterPro"/>
</dbReference>
<evidence type="ECO:0000259" key="1">
    <source>
        <dbReference type="Pfam" id="PF01408"/>
    </source>
</evidence>
<accession>A0A919YCE6</accession>
<feature type="domain" description="Gfo/Idh/MocA-like oxidoreductase N-terminal" evidence="1">
    <location>
        <begin position="2"/>
        <end position="119"/>
    </location>
</feature>
<evidence type="ECO:0000313" key="3">
    <source>
        <dbReference type="EMBL" id="GIO46445.1"/>
    </source>
</evidence>
<dbReference type="AlphaFoldDB" id="A0A919YCE6"/>
<dbReference type="PANTHER" id="PTHR43054">
    <property type="match status" value="1"/>
</dbReference>
<dbReference type="Gene3D" id="3.40.50.720">
    <property type="entry name" value="NAD(P)-binding Rossmann-like Domain"/>
    <property type="match status" value="1"/>
</dbReference>
<evidence type="ECO:0000313" key="4">
    <source>
        <dbReference type="Proteomes" id="UP000682811"/>
    </source>
</evidence>
<proteinExistence type="predicted"/>
<dbReference type="SUPFAM" id="SSF55347">
    <property type="entry name" value="Glyceraldehyde-3-phosphate dehydrogenase-like, C-terminal domain"/>
    <property type="match status" value="1"/>
</dbReference>
<reference evidence="3 4" key="1">
    <citation type="submission" date="2021-03" db="EMBL/GenBank/DDBJ databases">
        <title>Antimicrobial resistance genes in bacteria isolated from Japanese honey, and their potential for conferring macrolide and lincosamide resistance in the American foulbrood pathogen Paenibacillus larvae.</title>
        <authorList>
            <person name="Okamoto M."/>
            <person name="Kumagai M."/>
            <person name="Kanamori H."/>
            <person name="Takamatsu D."/>
        </authorList>
    </citation>
    <scope>NUCLEOTIDE SEQUENCE [LARGE SCALE GENOMIC DNA]</scope>
    <source>
        <strain evidence="3 4">J34TS1</strain>
    </source>
</reference>
<dbReference type="Gene3D" id="3.30.360.10">
    <property type="entry name" value="Dihydrodipicolinate Reductase, domain 2"/>
    <property type="match status" value="1"/>
</dbReference>